<dbReference type="Proteomes" id="UP000309997">
    <property type="component" value="Unassembled WGS sequence"/>
</dbReference>
<evidence type="ECO:0000313" key="1">
    <source>
        <dbReference type="EMBL" id="KAL3580546.1"/>
    </source>
</evidence>
<keyword evidence="2" id="KW-1185">Reference proteome</keyword>
<dbReference type="EMBL" id="RCHU02000009">
    <property type="protein sequence ID" value="KAL3580546.1"/>
    <property type="molecule type" value="Genomic_DNA"/>
</dbReference>
<gene>
    <name evidence="1" type="ORF">D5086_018381</name>
</gene>
<proteinExistence type="predicted"/>
<evidence type="ECO:0000313" key="2">
    <source>
        <dbReference type="Proteomes" id="UP000309997"/>
    </source>
</evidence>
<name>A0ACC4BQR8_POPAL</name>
<protein>
    <submittedName>
        <fullName evidence="1">Uncharacterized protein</fullName>
    </submittedName>
</protein>
<accession>A0ACC4BQR8</accession>
<comment type="caution">
    <text evidence="1">The sequence shown here is derived from an EMBL/GenBank/DDBJ whole genome shotgun (WGS) entry which is preliminary data.</text>
</comment>
<reference evidence="1 2" key="1">
    <citation type="journal article" date="2024" name="Plant Biotechnol. J.">
        <title>Genome and CRISPR/Cas9 system of a widespread forest tree (Populus alba) in the world.</title>
        <authorList>
            <person name="Liu Y.J."/>
            <person name="Jiang P.F."/>
            <person name="Han X.M."/>
            <person name="Li X.Y."/>
            <person name="Wang H.M."/>
            <person name="Wang Y.J."/>
            <person name="Wang X.X."/>
            <person name="Zeng Q.Y."/>
        </authorList>
    </citation>
    <scope>NUCLEOTIDE SEQUENCE [LARGE SCALE GENOMIC DNA]</scope>
    <source>
        <strain evidence="2">cv. PAL-ZL1</strain>
    </source>
</reference>
<sequence>MDSSNSTGILHDFPPFFRVYRNGKVERITADAETVPPSNDPHTGVQSKDTVVSPENSLRAPEHPLPVAYDDSWSAIQWVASHVNGNGVESWLNKHADFERTFLAGDSAGANIAHNMTVRAGVSGLFGVKTVGMVLAHPFFGGKEPDFFSPVIEYIFPDVKIYDDPRINPAGAGGVELASLGCSRVLIFVAGNDGLRERGYSYYDALKKSGWSGVVEIEETEGEDHVFHLFNPDCDKAAFMMKQVVSFINPVP</sequence>
<organism evidence="1 2">
    <name type="scientific">Populus alba</name>
    <name type="common">White poplar</name>
    <dbReference type="NCBI Taxonomy" id="43335"/>
    <lineage>
        <taxon>Eukaryota</taxon>
        <taxon>Viridiplantae</taxon>
        <taxon>Streptophyta</taxon>
        <taxon>Embryophyta</taxon>
        <taxon>Tracheophyta</taxon>
        <taxon>Spermatophyta</taxon>
        <taxon>Magnoliopsida</taxon>
        <taxon>eudicotyledons</taxon>
        <taxon>Gunneridae</taxon>
        <taxon>Pentapetalae</taxon>
        <taxon>rosids</taxon>
        <taxon>fabids</taxon>
        <taxon>Malpighiales</taxon>
        <taxon>Salicaceae</taxon>
        <taxon>Saliceae</taxon>
        <taxon>Populus</taxon>
    </lineage>
</organism>